<keyword evidence="4" id="KW-0560">Oxidoreductase</keyword>
<gene>
    <name evidence="6" type="ORF">R9X50_00201900</name>
</gene>
<dbReference type="PANTHER" id="PTHR42973:SF22">
    <property type="entry name" value="FAD-BINDING PCMH-TYPE DOMAIN-CONTAINING PROTEIN-RELATED"/>
    <property type="match status" value="1"/>
</dbReference>
<accession>A0AAQ3M062</accession>
<dbReference type="Gene3D" id="3.30.465.10">
    <property type="match status" value="1"/>
</dbReference>
<dbReference type="Proteomes" id="UP001303373">
    <property type="component" value="Chromosome 3"/>
</dbReference>
<evidence type="ECO:0000259" key="5">
    <source>
        <dbReference type="PROSITE" id="PS51387"/>
    </source>
</evidence>
<dbReference type="EMBL" id="CP138582">
    <property type="protein sequence ID" value="WPG99208.1"/>
    <property type="molecule type" value="Genomic_DNA"/>
</dbReference>
<dbReference type="InterPro" id="IPR016169">
    <property type="entry name" value="FAD-bd_PCMH_sub2"/>
</dbReference>
<dbReference type="InterPro" id="IPR050416">
    <property type="entry name" value="FAD-linked_Oxidoreductase"/>
</dbReference>
<dbReference type="PANTHER" id="PTHR42973">
    <property type="entry name" value="BINDING OXIDOREDUCTASE, PUTATIVE (AFU_ORTHOLOGUE AFUA_1G17690)-RELATED"/>
    <property type="match status" value="1"/>
</dbReference>
<evidence type="ECO:0000256" key="4">
    <source>
        <dbReference type="ARBA" id="ARBA00023002"/>
    </source>
</evidence>
<dbReference type="GO" id="GO:0016491">
    <property type="term" value="F:oxidoreductase activity"/>
    <property type="evidence" value="ECO:0007669"/>
    <property type="project" value="UniProtKB-KW"/>
</dbReference>
<evidence type="ECO:0000256" key="3">
    <source>
        <dbReference type="ARBA" id="ARBA00022827"/>
    </source>
</evidence>
<proteinExistence type="inferred from homology"/>
<dbReference type="Pfam" id="PF01565">
    <property type="entry name" value="FAD_binding_4"/>
    <property type="match status" value="1"/>
</dbReference>
<dbReference type="InterPro" id="IPR036318">
    <property type="entry name" value="FAD-bd_PCMH-like_sf"/>
</dbReference>
<dbReference type="GO" id="GO:0071949">
    <property type="term" value="F:FAD binding"/>
    <property type="evidence" value="ECO:0007669"/>
    <property type="project" value="InterPro"/>
</dbReference>
<sequence>MRSGGHAPFQSSASIVEGVTIDLQSLNQVTVSADTKTVNIGPGNRWGDVYARLAPQGLATSGGRVASVGVGGLVLGGGVSYFSAQKGFVCDTVKRFEIVLPSGRIGNATQSSHHDLWLALKGGSNNFGIVTAIEQEAFELSDFWGGSIGGDESTFPAQFAAFEAFTGNSDYDPNAALINSHTYVVSTNSWLAVNAIEYTKPEPTIITTKAAGKGGNSLGLDGSEGNVFNFLLSASWSLASDSDLMDKAVKKIINAAKIKAEGLGLYKKYIYLNYAAEWQDPIDGYGASVKARLQSVGRKYDPLGIFHKQVPGGFKLFN</sequence>
<dbReference type="AlphaFoldDB" id="A0AAQ3M062"/>
<keyword evidence="3" id="KW-0274">FAD</keyword>
<keyword evidence="7" id="KW-1185">Reference proteome</keyword>
<reference evidence="6 7" key="1">
    <citation type="submission" date="2023-11" db="EMBL/GenBank/DDBJ databases">
        <title>An acidophilic fungus is an integral part of prey digestion in a carnivorous sundew plant.</title>
        <authorList>
            <person name="Tsai I.J."/>
        </authorList>
    </citation>
    <scope>NUCLEOTIDE SEQUENCE [LARGE SCALE GENOMIC DNA]</scope>
    <source>
        <strain evidence="6">169a</strain>
    </source>
</reference>
<dbReference type="PROSITE" id="PS51387">
    <property type="entry name" value="FAD_PCMH"/>
    <property type="match status" value="1"/>
</dbReference>
<organism evidence="6 7">
    <name type="scientific">Acrodontium crateriforme</name>
    <dbReference type="NCBI Taxonomy" id="150365"/>
    <lineage>
        <taxon>Eukaryota</taxon>
        <taxon>Fungi</taxon>
        <taxon>Dikarya</taxon>
        <taxon>Ascomycota</taxon>
        <taxon>Pezizomycotina</taxon>
        <taxon>Dothideomycetes</taxon>
        <taxon>Dothideomycetidae</taxon>
        <taxon>Mycosphaerellales</taxon>
        <taxon>Teratosphaeriaceae</taxon>
        <taxon>Acrodontium</taxon>
    </lineage>
</organism>
<protein>
    <recommendedName>
        <fullName evidence="5">FAD-binding PCMH-type domain-containing protein</fullName>
    </recommendedName>
</protein>
<evidence type="ECO:0000256" key="2">
    <source>
        <dbReference type="ARBA" id="ARBA00022630"/>
    </source>
</evidence>
<evidence type="ECO:0000313" key="6">
    <source>
        <dbReference type="EMBL" id="WPG99208.1"/>
    </source>
</evidence>
<dbReference type="InterPro" id="IPR016166">
    <property type="entry name" value="FAD-bd_PCMH"/>
</dbReference>
<name>A0AAQ3M062_9PEZI</name>
<keyword evidence="2" id="KW-0285">Flavoprotein</keyword>
<evidence type="ECO:0000313" key="7">
    <source>
        <dbReference type="Proteomes" id="UP001303373"/>
    </source>
</evidence>
<feature type="domain" description="FAD-binding PCMH-type" evidence="5">
    <location>
        <begin position="1"/>
        <end position="140"/>
    </location>
</feature>
<evidence type="ECO:0000256" key="1">
    <source>
        <dbReference type="ARBA" id="ARBA00005466"/>
    </source>
</evidence>
<dbReference type="InterPro" id="IPR006094">
    <property type="entry name" value="Oxid_FAD_bind_N"/>
</dbReference>
<comment type="similarity">
    <text evidence="1">Belongs to the oxygen-dependent FAD-linked oxidoreductase family.</text>
</comment>
<dbReference type="SUPFAM" id="SSF56176">
    <property type="entry name" value="FAD-binding/transporter-associated domain-like"/>
    <property type="match status" value="1"/>
</dbReference>